<dbReference type="InterPro" id="IPR036397">
    <property type="entry name" value="RNaseH_sf"/>
</dbReference>
<dbReference type="Proteomes" id="UP001152795">
    <property type="component" value="Unassembled WGS sequence"/>
</dbReference>
<dbReference type="InterPro" id="IPR004686">
    <property type="entry name" value="Mtc"/>
</dbReference>
<dbReference type="GO" id="GO:0006281">
    <property type="term" value="P:DNA repair"/>
    <property type="evidence" value="ECO:0007669"/>
    <property type="project" value="UniProtKB-ARBA"/>
</dbReference>
<keyword evidence="6" id="KW-1133">Transmembrane helix</keyword>
<evidence type="ECO:0000256" key="6">
    <source>
        <dbReference type="ARBA" id="ARBA00022989"/>
    </source>
</evidence>
<dbReference type="PANTHER" id="PTHR11153:SF8">
    <property type="entry name" value="SIDEROFLEXIN-1"/>
    <property type="match status" value="1"/>
</dbReference>
<dbReference type="PRINTS" id="PR00868">
    <property type="entry name" value="DNAPOLI"/>
</dbReference>
<dbReference type="SUPFAM" id="SSF56672">
    <property type="entry name" value="DNA/RNA polymerases"/>
    <property type="match status" value="2"/>
</dbReference>
<organism evidence="9 10">
    <name type="scientific">Paramuricea clavata</name>
    <name type="common">Red gorgonian</name>
    <name type="synonym">Violescent sea-whip</name>
    <dbReference type="NCBI Taxonomy" id="317549"/>
    <lineage>
        <taxon>Eukaryota</taxon>
        <taxon>Metazoa</taxon>
        <taxon>Cnidaria</taxon>
        <taxon>Anthozoa</taxon>
        <taxon>Octocorallia</taxon>
        <taxon>Malacalcyonacea</taxon>
        <taxon>Plexauridae</taxon>
        <taxon>Paramuricea</taxon>
    </lineage>
</organism>
<name>A0A6S7IEA6_PARCT</name>
<dbReference type="Gene3D" id="3.30.70.370">
    <property type="match status" value="1"/>
</dbReference>
<dbReference type="AlphaFoldDB" id="A0A6S7IEA6"/>
<evidence type="ECO:0000256" key="3">
    <source>
        <dbReference type="ARBA" id="ARBA00022448"/>
    </source>
</evidence>
<comment type="caution">
    <text evidence="9">The sequence shown here is derived from an EMBL/GenBank/DDBJ whole genome shotgun (WGS) entry which is preliminary data.</text>
</comment>
<dbReference type="Pfam" id="PF00476">
    <property type="entry name" value="DNA_pol_A"/>
    <property type="match status" value="1"/>
</dbReference>
<comment type="similarity">
    <text evidence="2">Belongs to the sideroflexin family.</text>
</comment>
<dbReference type="InterPro" id="IPR001098">
    <property type="entry name" value="DNA-dir_DNA_pol_A_palm_dom"/>
</dbReference>
<gene>
    <name evidence="9" type="ORF">PACLA_8A055193</name>
</gene>
<dbReference type="InterPro" id="IPR002298">
    <property type="entry name" value="DNA_polymerase_A"/>
</dbReference>
<dbReference type="FunFam" id="1.10.150.20:FF:000002">
    <property type="entry name" value="DNA polymerase I"/>
    <property type="match status" value="1"/>
</dbReference>
<sequence length="1067" mass="120871">MDATRLGITFQEAQAVLRNIRDRQRGTCEPRLPRPRECERDIKRGSAYKGSTYDSTLSGSSYFNSVSTGLSAQQESADTADCPSSFVSQAEREVNLQTVLPKTSSIGKVNLQTVSPKTSSIGKRLEEFKHCHVQEQQLDHSRITPLARKSTNCNPAKLLKSQPPEMITPVENSAYKQNDLKLQQKVKHPTEVSKPMHAANQMDITSYLPKVKHHRKNTKAKGQTNIQDFSSAKSEKVAAENIESMSLEEREVVMKKILAASTVACTLVYVDGSTLLRPSTTKSVVKAIYLSFSGNVTYSTDDCCRIWFPLTSLKDNSSEYYQWLREFFSSFMVNESNKVIYNAQKFIKTVINVLNIEYHTGCFHWRCFDPKIASWLFDPDHPPEHYDALLCNGFGKEKLRNNESDKNNEVNGQVDEDMFLLLSLMPDMFLALQEKKLWELFSEVEMKISPILAVMELVGVEIDTKLLLDYGNILKKKIKKLEQEGYKSKTWRPLSIEFLNTDLTSCILTEDTKTFKIFNESEDDIFVQLASIWLSVDPKLVQSEDRERAKRVVYSVVYGVGKERLADTLNVSADQAKSFTTSFLATFTGLKHFIQSCINECRKQGYVTTIFGRRRLLPGINSTDPHLRSQSERQAVNFVIQGSAADICKMGMLLVVQSLENKDLKLKARLLIQIHDELVLEVHDDYIENVKELVKVCLEDTDALCGGHVKLKQAFAVFESLGYFFLIEQYKFRKVVQDLLSVMAEAARLPDGRIDLDHPRFDQSTFWGRAKHFFTVTDPRNLLHSEAVLDRSKNLLQAYRVKQEPAGTTDEDIWHAKKIYESAFHPETGEKMFIVGRMSAQVPCNMTIVGCMMTFYKTVPQVLFWQWINQSFNAVVNYTNRSGDSPITKGQLAQAYVVATTSAVAVAVGLNSLVKRAPPLVGRFVPFVAVASANCVNIPLMRQRELKNGIPVYDKEGNKLGISKYAAKIAVPSVVFSRVVMTTPGMIIPPFLMNRLDTTAFMKRLPWTASPIQVFLVGCCLVFATPMCCAIFPQRFSLAFHHLEPELQEELKKKDQVYDYVYFNKGL</sequence>
<reference evidence="9" key="1">
    <citation type="submission" date="2020-04" db="EMBL/GenBank/DDBJ databases">
        <authorList>
            <person name="Alioto T."/>
            <person name="Alioto T."/>
            <person name="Gomez Garrido J."/>
        </authorList>
    </citation>
    <scope>NUCLEOTIDE SEQUENCE</scope>
    <source>
        <strain evidence="9">A484AB</strain>
    </source>
</reference>
<evidence type="ECO:0000256" key="5">
    <source>
        <dbReference type="ARBA" id="ARBA00022970"/>
    </source>
</evidence>
<keyword evidence="7" id="KW-0496">Mitochondrion</keyword>
<dbReference type="GO" id="GO:0140300">
    <property type="term" value="P:serine import into mitochondrion"/>
    <property type="evidence" value="ECO:0007669"/>
    <property type="project" value="TreeGrafter"/>
</dbReference>
<dbReference type="GO" id="GO:0003677">
    <property type="term" value="F:DNA binding"/>
    <property type="evidence" value="ECO:0007669"/>
    <property type="project" value="InterPro"/>
</dbReference>
<protein>
    <submittedName>
        <fullName evidence="9">Sideroflexin-1</fullName>
    </submittedName>
</protein>
<keyword evidence="10" id="KW-1185">Reference proteome</keyword>
<dbReference type="GO" id="GO:0006261">
    <property type="term" value="P:DNA-templated DNA replication"/>
    <property type="evidence" value="ECO:0007669"/>
    <property type="project" value="InterPro"/>
</dbReference>
<evidence type="ECO:0000256" key="1">
    <source>
        <dbReference type="ARBA" id="ARBA00004225"/>
    </source>
</evidence>
<dbReference type="OrthoDB" id="6608471at2759"/>
<evidence type="ECO:0000313" key="9">
    <source>
        <dbReference type="EMBL" id="CAB4015797.1"/>
    </source>
</evidence>
<dbReference type="EMBL" id="CACRXK020008847">
    <property type="protein sequence ID" value="CAB4015797.1"/>
    <property type="molecule type" value="Genomic_DNA"/>
</dbReference>
<dbReference type="GO" id="GO:0015075">
    <property type="term" value="F:monoatomic ion transmembrane transporter activity"/>
    <property type="evidence" value="ECO:0007669"/>
    <property type="project" value="InterPro"/>
</dbReference>
<dbReference type="GO" id="GO:0003887">
    <property type="term" value="F:DNA-directed DNA polymerase activity"/>
    <property type="evidence" value="ECO:0007669"/>
    <property type="project" value="InterPro"/>
</dbReference>
<dbReference type="PANTHER" id="PTHR11153">
    <property type="entry name" value="SIDEROFLEXIN"/>
    <property type="match status" value="1"/>
</dbReference>
<dbReference type="NCBIfam" id="TIGR00798">
    <property type="entry name" value="mtc"/>
    <property type="match status" value="1"/>
</dbReference>
<dbReference type="Pfam" id="PF03820">
    <property type="entry name" value="SFXNs"/>
    <property type="match status" value="1"/>
</dbReference>
<accession>A0A6S7IEA6</accession>
<dbReference type="InterPro" id="IPR043502">
    <property type="entry name" value="DNA/RNA_pol_sf"/>
</dbReference>
<comment type="subcellular location">
    <subcellularLocation>
        <location evidence="1">Mitochondrion membrane</location>
        <topology evidence="1">Multi-pass membrane protein</topology>
    </subcellularLocation>
</comment>
<evidence type="ECO:0000313" key="10">
    <source>
        <dbReference type="Proteomes" id="UP001152795"/>
    </source>
</evidence>
<proteinExistence type="inferred from homology"/>
<evidence type="ECO:0000256" key="7">
    <source>
        <dbReference type="ARBA" id="ARBA00023128"/>
    </source>
</evidence>
<dbReference type="Gene3D" id="3.30.420.10">
    <property type="entry name" value="Ribonuclease H-like superfamily/Ribonuclease H"/>
    <property type="match status" value="1"/>
</dbReference>
<evidence type="ECO:0000256" key="8">
    <source>
        <dbReference type="ARBA" id="ARBA00023136"/>
    </source>
</evidence>
<keyword evidence="3" id="KW-0813">Transport</keyword>
<dbReference type="GO" id="GO:0005743">
    <property type="term" value="C:mitochondrial inner membrane"/>
    <property type="evidence" value="ECO:0007669"/>
    <property type="project" value="TreeGrafter"/>
</dbReference>
<keyword evidence="8" id="KW-0472">Membrane</keyword>
<dbReference type="Gene3D" id="1.10.150.20">
    <property type="entry name" value="5' to 3' exonuclease, C-terminal subdomain"/>
    <property type="match status" value="1"/>
</dbReference>
<evidence type="ECO:0000256" key="4">
    <source>
        <dbReference type="ARBA" id="ARBA00022692"/>
    </source>
</evidence>
<keyword evidence="5" id="KW-0029">Amino-acid transport</keyword>
<dbReference type="SMART" id="SM00482">
    <property type="entry name" value="POLAc"/>
    <property type="match status" value="1"/>
</dbReference>
<keyword evidence="4" id="KW-0812">Transmembrane</keyword>
<evidence type="ECO:0000256" key="2">
    <source>
        <dbReference type="ARBA" id="ARBA00005974"/>
    </source>
</evidence>